<dbReference type="PANTHER" id="PTHR30606:SF10">
    <property type="entry name" value="PHOSPHATIDYLINOSITOL MANNOSIDE ACYLTRANSFERASE"/>
    <property type="match status" value="1"/>
</dbReference>
<dbReference type="GO" id="GO:1901137">
    <property type="term" value="P:carbohydrate derivative biosynthetic process"/>
    <property type="evidence" value="ECO:0007669"/>
    <property type="project" value="UniProtKB-ARBA"/>
</dbReference>
<evidence type="ECO:0000256" key="6">
    <source>
        <dbReference type="ARBA" id="ARBA00023315"/>
    </source>
</evidence>
<evidence type="ECO:0000313" key="7">
    <source>
        <dbReference type="EMBL" id="KAK3584148.1"/>
    </source>
</evidence>
<evidence type="ECO:0000256" key="2">
    <source>
        <dbReference type="ARBA" id="ARBA00022475"/>
    </source>
</evidence>
<reference evidence="7" key="1">
    <citation type="journal article" date="2021" name="Genome Biol. Evol.">
        <title>A High-Quality Reference Genome for a Parasitic Bivalve with Doubly Uniparental Inheritance (Bivalvia: Unionida).</title>
        <authorList>
            <person name="Smith C.H."/>
        </authorList>
    </citation>
    <scope>NUCLEOTIDE SEQUENCE</scope>
    <source>
        <strain evidence="7">CHS0354</strain>
    </source>
</reference>
<dbReference type="AlphaFoldDB" id="A0AAE0S2T8"/>
<dbReference type="GO" id="GO:0008610">
    <property type="term" value="P:lipid biosynthetic process"/>
    <property type="evidence" value="ECO:0007669"/>
    <property type="project" value="UniProtKB-ARBA"/>
</dbReference>
<proteinExistence type="predicted"/>
<dbReference type="InterPro" id="IPR004960">
    <property type="entry name" value="LipA_acyltrans"/>
</dbReference>
<protein>
    <recommendedName>
        <fullName evidence="9">Lipid A biosynthesis lauroyl acyltransferase</fullName>
    </recommendedName>
</protein>
<gene>
    <name evidence="7" type="ORF">CHS0354_035228</name>
</gene>
<evidence type="ECO:0000256" key="5">
    <source>
        <dbReference type="ARBA" id="ARBA00023136"/>
    </source>
</evidence>
<evidence type="ECO:0008006" key="9">
    <source>
        <dbReference type="Google" id="ProtNLM"/>
    </source>
</evidence>
<keyword evidence="3" id="KW-0997">Cell inner membrane</keyword>
<dbReference type="PANTHER" id="PTHR30606">
    <property type="entry name" value="LIPID A BIOSYNTHESIS LAUROYL ACYLTRANSFERASE"/>
    <property type="match status" value="1"/>
</dbReference>
<name>A0AAE0S2T8_9BIVA</name>
<dbReference type="GO" id="GO:0005886">
    <property type="term" value="C:plasma membrane"/>
    <property type="evidence" value="ECO:0007669"/>
    <property type="project" value="UniProtKB-SubCell"/>
</dbReference>
<accession>A0AAE0S2T8</accession>
<dbReference type="Proteomes" id="UP001195483">
    <property type="component" value="Unassembled WGS sequence"/>
</dbReference>
<evidence type="ECO:0000256" key="1">
    <source>
        <dbReference type="ARBA" id="ARBA00004533"/>
    </source>
</evidence>
<keyword evidence="6" id="KW-0012">Acyltransferase</keyword>
<dbReference type="CDD" id="cd07984">
    <property type="entry name" value="LPLAT_LABLAT-like"/>
    <property type="match status" value="1"/>
</dbReference>
<dbReference type="Pfam" id="PF03279">
    <property type="entry name" value="Lip_A_acyltrans"/>
    <property type="match status" value="1"/>
</dbReference>
<evidence type="ECO:0000313" key="8">
    <source>
        <dbReference type="Proteomes" id="UP001195483"/>
    </source>
</evidence>
<organism evidence="7 8">
    <name type="scientific">Potamilus streckersoni</name>
    <dbReference type="NCBI Taxonomy" id="2493646"/>
    <lineage>
        <taxon>Eukaryota</taxon>
        <taxon>Metazoa</taxon>
        <taxon>Spiralia</taxon>
        <taxon>Lophotrochozoa</taxon>
        <taxon>Mollusca</taxon>
        <taxon>Bivalvia</taxon>
        <taxon>Autobranchia</taxon>
        <taxon>Heteroconchia</taxon>
        <taxon>Palaeoheterodonta</taxon>
        <taxon>Unionida</taxon>
        <taxon>Unionoidea</taxon>
        <taxon>Unionidae</taxon>
        <taxon>Ambleminae</taxon>
        <taxon>Lampsilini</taxon>
        <taxon>Potamilus</taxon>
    </lineage>
</organism>
<keyword evidence="4" id="KW-0808">Transferase</keyword>
<reference evidence="7" key="2">
    <citation type="journal article" date="2021" name="Genome Biol. Evol.">
        <title>Developing a high-quality reference genome for a parasitic bivalve with doubly uniparental inheritance (Bivalvia: Unionida).</title>
        <authorList>
            <person name="Smith C.H."/>
        </authorList>
    </citation>
    <scope>NUCLEOTIDE SEQUENCE</scope>
    <source>
        <strain evidence="7">CHS0354</strain>
        <tissue evidence="7">Mantle</tissue>
    </source>
</reference>
<keyword evidence="2" id="KW-1003">Cell membrane</keyword>
<reference evidence="7" key="3">
    <citation type="submission" date="2023-05" db="EMBL/GenBank/DDBJ databases">
        <authorList>
            <person name="Smith C.H."/>
        </authorList>
    </citation>
    <scope>NUCLEOTIDE SEQUENCE</scope>
    <source>
        <strain evidence="7">CHS0354</strain>
        <tissue evidence="7">Mantle</tissue>
    </source>
</reference>
<dbReference type="GO" id="GO:0016746">
    <property type="term" value="F:acyltransferase activity"/>
    <property type="evidence" value="ECO:0007669"/>
    <property type="project" value="UniProtKB-KW"/>
</dbReference>
<evidence type="ECO:0000256" key="4">
    <source>
        <dbReference type="ARBA" id="ARBA00022679"/>
    </source>
</evidence>
<sequence length="320" mass="37449">MAGILIVYTVGYRVLRGRINQEKLQAFFLSRFMAVLPKKRMESIRLFEGLFLFFHRIGFGKKVIHVNLTLAFGKTKTDKEIKTLIRQIYRSTGATVADILYFTHISDDEIKDIFFIGTPDIYKEIKQKQTDSGIFILAYHFGNPLAVVYQGLIFSNVYGYFKMQFPLLDNVFEQIRNRFGKFTIIRTSDPGNGTLRVMRGLKQKGIVSIASDINIKNTDMFIPFFGTEASTGRGIYYFAIRSRCPVYTVSVLRTPDYRYRFDYRPLKYKPGANEKETSENIARAYFQQLEEMITLNPEQYMWIDRRWRTRPPGDNRNFYA</sequence>
<evidence type="ECO:0000256" key="3">
    <source>
        <dbReference type="ARBA" id="ARBA00022519"/>
    </source>
</evidence>
<comment type="subcellular location">
    <subcellularLocation>
        <location evidence="1">Cell inner membrane</location>
    </subcellularLocation>
</comment>
<keyword evidence="8" id="KW-1185">Reference proteome</keyword>
<comment type="caution">
    <text evidence="7">The sequence shown here is derived from an EMBL/GenBank/DDBJ whole genome shotgun (WGS) entry which is preliminary data.</text>
</comment>
<keyword evidence="5" id="KW-0472">Membrane</keyword>
<dbReference type="EMBL" id="JAEAOA010002069">
    <property type="protein sequence ID" value="KAK3584148.1"/>
    <property type="molecule type" value="Genomic_DNA"/>
</dbReference>